<reference evidence="6" key="1">
    <citation type="journal article" date="2019" name="Int. J. Syst. Evol. Microbiol.">
        <title>The Global Catalogue of Microorganisms (GCM) 10K type strain sequencing project: providing services to taxonomists for standard genome sequencing and annotation.</title>
        <authorList>
            <consortium name="The Broad Institute Genomics Platform"/>
            <consortium name="The Broad Institute Genome Sequencing Center for Infectious Disease"/>
            <person name="Wu L."/>
            <person name="Ma J."/>
        </authorList>
    </citation>
    <scope>NUCLEOTIDE SEQUENCE [LARGE SCALE GENOMIC DNA]</scope>
    <source>
        <strain evidence="6">CGMCC 1.6960</strain>
    </source>
</reference>
<keyword evidence="6" id="KW-1185">Reference proteome</keyword>
<organism evidence="5 6">
    <name type="scientific">Agrococcus terreus</name>
    <dbReference type="NCBI Taxonomy" id="574649"/>
    <lineage>
        <taxon>Bacteria</taxon>
        <taxon>Bacillati</taxon>
        <taxon>Actinomycetota</taxon>
        <taxon>Actinomycetes</taxon>
        <taxon>Micrococcales</taxon>
        <taxon>Microbacteriaceae</taxon>
        <taxon>Agrococcus</taxon>
    </lineage>
</organism>
<dbReference type="InterPro" id="IPR052700">
    <property type="entry name" value="Carb_kinase_PfkB-like"/>
</dbReference>
<gene>
    <name evidence="5" type="ORF">GCM10010968_26310</name>
</gene>
<sequence length="293" mass="30124">MALVTPVEAEPLRTAERFAIHIGGAESTVALYLADAGRRAAWVSRLGDDPLGRRVLDELVVHGVDVAGVELDAAAPTGVYFKDPGDDATVVHYYRGGSAASRMDVREIARMRLPEAAVVHLSGITAAISASCRALLVATMAEARAHGALVSFDVNHRPGLWSAAEAAPVLADLARRADLVFVGRDEAEALWGEGDPERLGALLAPRGALVVKDGGLGATEVHAGESAFVPAQRVEVVEVVGAGDAFTAGYLGALLDGADAEARLAAGHAVAARALASTFDFAPSQPAPDAVGS</sequence>
<dbReference type="CDD" id="cd01166">
    <property type="entry name" value="KdgK"/>
    <property type="match status" value="1"/>
</dbReference>
<comment type="similarity">
    <text evidence="1">Belongs to the carbohydrate kinase PfkB family.</text>
</comment>
<dbReference type="SUPFAM" id="SSF53613">
    <property type="entry name" value="Ribokinase-like"/>
    <property type="match status" value="1"/>
</dbReference>
<keyword evidence="3 5" id="KW-0418">Kinase</keyword>
<name>A0ABQ2KRR0_9MICO</name>
<proteinExistence type="inferred from homology"/>
<dbReference type="Proteomes" id="UP000626982">
    <property type="component" value="Unassembled WGS sequence"/>
</dbReference>
<accession>A0ABQ2KRR0</accession>
<evidence type="ECO:0000313" key="5">
    <source>
        <dbReference type="EMBL" id="GGN89538.1"/>
    </source>
</evidence>
<feature type="domain" description="Carbohydrate kinase PfkB" evidence="4">
    <location>
        <begin position="8"/>
        <end position="275"/>
    </location>
</feature>
<dbReference type="Gene3D" id="3.40.1190.20">
    <property type="match status" value="1"/>
</dbReference>
<evidence type="ECO:0000259" key="4">
    <source>
        <dbReference type="Pfam" id="PF00294"/>
    </source>
</evidence>
<evidence type="ECO:0000313" key="6">
    <source>
        <dbReference type="Proteomes" id="UP000626982"/>
    </source>
</evidence>
<dbReference type="PANTHER" id="PTHR43320:SF2">
    <property type="entry name" value="2-DEHYDRO-3-DEOXYGLUCONOKINASE_2-DEHYDRO-3-DEOXYGALACTONOKINASE"/>
    <property type="match status" value="1"/>
</dbReference>
<dbReference type="Pfam" id="PF00294">
    <property type="entry name" value="PfkB"/>
    <property type="match status" value="1"/>
</dbReference>
<dbReference type="InterPro" id="IPR029056">
    <property type="entry name" value="Ribokinase-like"/>
</dbReference>
<dbReference type="InterPro" id="IPR011611">
    <property type="entry name" value="PfkB_dom"/>
</dbReference>
<protein>
    <submittedName>
        <fullName evidence="5">Carbohydrate kinase</fullName>
    </submittedName>
</protein>
<evidence type="ECO:0000256" key="3">
    <source>
        <dbReference type="ARBA" id="ARBA00022777"/>
    </source>
</evidence>
<dbReference type="GO" id="GO:0016301">
    <property type="term" value="F:kinase activity"/>
    <property type="evidence" value="ECO:0007669"/>
    <property type="project" value="UniProtKB-KW"/>
</dbReference>
<comment type="caution">
    <text evidence="5">The sequence shown here is derived from an EMBL/GenBank/DDBJ whole genome shotgun (WGS) entry which is preliminary data.</text>
</comment>
<dbReference type="EMBL" id="BMLM01000002">
    <property type="protein sequence ID" value="GGN89538.1"/>
    <property type="molecule type" value="Genomic_DNA"/>
</dbReference>
<dbReference type="PANTHER" id="PTHR43320">
    <property type="entry name" value="SUGAR KINASE"/>
    <property type="match status" value="1"/>
</dbReference>
<keyword evidence="2" id="KW-0808">Transferase</keyword>
<evidence type="ECO:0000256" key="2">
    <source>
        <dbReference type="ARBA" id="ARBA00022679"/>
    </source>
</evidence>
<evidence type="ECO:0000256" key="1">
    <source>
        <dbReference type="ARBA" id="ARBA00010688"/>
    </source>
</evidence>